<reference evidence="5 6" key="1">
    <citation type="journal article" date="2015" name="MBio">
        <title>Genome-Resolved Metagenomic Analysis Reveals Roles for Candidate Phyla and Other Microbial Community Members in Biogeochemical Transformations in Oil Reservoirs.</title>
        <authorList>
            <person name="Hu P."/>
            <person name="Tom L."/>
            <person name="Singh A."/>
            <person name="Thomas B.C."/>
            <person name="Baker B.J."/>
            <person name="Piceno Y.M."/>
            <person name="Andersen G.L."/>
            <person name="Banfield J.F."/>
        </authorList>
    </citation>
    <scope>NUCLEOTIDE SEQUENCE [LARGE SCALE GENOMIC DNA]</scope>
    <source>
        <strain evidence="5">46_16</strain>
    </source>
</reference>
<dbReference type="PANTHER" id="PTHR43343:SF3">
    <property type="entry name" value="PROTEASE DO-LIKE 8, CHLOROPLASTIC"/>
    <property type="match status" value="1"/>
</dbReference>
<organism evidence="5 6">
    <name type="scientific">Anaerolinea thermophila</name>
    <dbReference type="NCBI Taxonomy" id="167964"/>
    <lineage>
        <taxon>Bacteria</taxon>
        <taxon>Bacillati</taxon>
        <taxon>Chloroflexota</taxon>
        <taxon>Anaerolineae</taxon>
        <taxon>Anaerolineales</taxon>
        <taxon>Anaerolineaceae</taxon>
        <taxon>Anaerolinea</taxon>
    </lineage>
</organism>
<dbReference type="SUPFAM" id="SSF50494">
    <property type="entry name" value="Trypsin-like serine proteases"/>
    <property type="match status" value="1"/>
</dbReference>
<gene>
    <name evidence="5" type="ORF">XD73_0602</name>
</gene>
<name>A0A101FYA3_9CHLR</name>
<evidence type="ECO:0000313" key="5">
    <source>
        <dbReference type="EMBL" id="KUK46532.1"/>
    </source>
</evidence>
<dbReference type="InterPro" id="IPR001940">
    <property type="entry name" value="Peptidase_S1C"/>
</dbReference>
<sequence>MLKRQNIVFTVIIIFALFLGACTTVTTQPNTEPTQARSLDQEEQNNLPAQVIEYSGGEDALVDIYQRVNPGIVSVIVYTADGNVGQGSGFVYDLEGHIITNYHVVEDAQEIEVTFPEGTRARATVIGEDVDSDIAVIFVDVDQNVLHPLALGNSSDLEVGQFVIAIGNPYGYSGTMTTGIISARGRILDSLRSTQTGSNYAAGDLLQTDAAINPGNSGGPLLDLNGNVIGINRAIYADSSSVLVGSASYSGIGFAIPIDIVKKVVPFLITDGSYDYPFLGISSQDGLTMKEVEAMGFDPSIQGVYVLGVTSGGPAARAGLKAGTRSTEYEGLYAGGDMILALDGNPVENFNGLLTYLFMNKAPGDQITLTILRNGTEKDVVVTLGTRR</sequence>
<proteinExistence type="predicted"/>
<dbReference type="PRINTS" id="PR00834">
    <property type="entry name" value="PROTEASES2C"/>
</dbReference>
<feature type="chain" id="PRO_5007096321" evidence="3">
    <location>
        <begin position="28"/>
        <end position="388"/>
    </location>
</feature>
<dbReference type="InterPro" id="IPR009003">
    <property type="entry name" value="Peptidase_S1_PA"/>
</dbReference>
<dbReference type="InterPro" id="IPR051201">
    <property type="entry name" value="Chloro_Bact_Ser_Proteases"/>
</dbReference>
<accession>A0A101FYA3</accession>
<dbReference type="SMART" id="SM00228">
    <property type="entry name" value="PDZ"/>
    <property type="match status" value="1"/>
</dbReference>
<dbReference type="InterPro" id="IPR001478">
    <property type="entry name" value="PDZ"/>
</dbReference>
<keyword evidence="1" id="KW-0645">Protease</keyword>
<evidence type="ECO:0000259" key="4">
    <source>
        <dbReference type="PROSITE" id="PS50106"/>
    </source>
</evidence>
<dbReference type="InterPro" id="IPR036034">
    <property type="entry name" value="PDZ_sf"/>
</dbReference>
<dbReference type="GO" id="GO:0004252">
    <property type="term" value="F:serine-type endopeptidase activity"/>
    <property type="evidence" value="ECO:0007669"/>
    <property type="project" value="InterPro"/>
</dbReference>
<dbReference type="Gene3D" id="2.40.10.120">
    <property type="match status" value="1"/>
</dbReference>
<dbReference type="Pfam" id="PF13365">
    <property type="entry name" value="Trypsin_2"/>
    <property type="match status" value="1"/>
</dbReference>
<keyword evidence="2" id="KW-0378">Hydrolase</keyword>
<feature type="signal peptide" evidence="3">
    <location>
        <begin position="1"/>
        <end position="27"/>
    </location>
</feature>
<evidence type="ECO:0000256" key="2">
    <source>
        <dbReference type="ARBA" id="ARBA00022801"/>
    </source>
</evidence>
<comment type="caution">
    <text evidence="5">The sequence shown here is derived from an EMBL/GenBank/DDBJ whole genome shotgun (WGS) entry which is preliminary data.</text>
</comment>
<dbReference type="Proteomes" id="UP000064249">
    <property type="component" value="Unassembled WGS sequence"/>
</dbReference>
<dbReference type="EMBL" id="LGFU01000022">
    <property type="protein sequence ID" value="KUK46532.1"/>
    <property type="molecule type" value="Genomic_DNA"/>
</dbReference>
<dbReference type="GO" id="GO:0006508">
    <property type="term" value="P:proteolysis"/>
    <property type="evidence" value="ECO:0007669"/>
    <property type="project" value="UniProtKB-KW"/>
</dbReference>
<dbReference type="AlphaFoldDB" id="A0A101FYA3"/>
<dbReference type="PROSITE" id="PS50106">
    <property type="entry name" value="PDZ"/>
    <property type="match status" value="1"/>
</dbReference>
<feature type="domain" description="PDZ" evidence="4">
    <location>
        <begin position="286"/>
        <end position="351"/>
    </location>
</feature>
<protein>
    <submittedName>
        <fullName evidence="5">Putative S1B family peptidase</fullName>
    </submittedName>
</protein>
<dbReference type="PANTHER" id="PTHR43343">
    <property type="entry name" value="PEPTIDASE S12"/>
    <property type="match status" value="1"/>
</dbReference>
<evidence type="ECO:0000256" key="1">
    <source>
        <dbReference type="ARBA" id="ARBA00022670"/>
    </source>
</evidence>
<keyword evidence="3" id="KW-0732">Signal</keyword>
<evidence type="ECO:0000256" key="3">
    <source>
        <dbReference type="SAM" id="SignalP"/>
    </source>
</evidence>
<dbReference type="PROSITE" id="PS51257">
    <property type="entry name" value="PROKAR_LIPOPROTEIN"/>
    <property type="match status" value="1"/>
</dbReference>
<evidence type="ECO:0000313" key="6">
    <source>
        <dbReference type="Proteomes" id="UP000064249"/>
    </source>
</evidence>
<dbReference type="Pfam" id="PF13180">
    <property type="entry name" value="PDZ_2"/>
    <property type="match status" value="1"/>
</dbReference>
<dbReference type="SUPFAM" id="SSF50156">
    <property type="entry name" value="PDZ domain-like"/>
    <property type="match status" value="1"/>
</dbReference>
<dbReference type="Gene3D" id="2.30.42.10">
    <property type="match status" value="1"/>
</dbReference>